<protein>
    <submittedName>
        <fullName evidence="3">DUF3093 domain-containing protein</fullName>
    </submittedName>
</protein>
<evidence type="ECO:0000313" key="3">
    <source>
        <dbReference type="EMBL" id="HJB11652.1"/>
    </source>
</evidence>
<keyword evidence="2" id="KW-0812">Transmembrane</keyword>
<feature type="region of interest" description="Disordered" evidence="1">
    <location>
        <begin position="1"/>
        <end position="25"/>
    </location>
</feature>
<evidence type="ECO:0000256" key="2">
    <source>
        <dbReference type="SAM" id="Phobius"/>
    </source>
</evidence>
<comment type="caution">
    <text evidence="3">The sequence shown here is derived from an EMBL/GenBank/DDBJ whole genome shotgun (WGS) entry which is preliminary data.</text>
</comment>
<evidence type="ECO:0000256" key="1">
    <source>
        <dbReference type="SAM" id="MobiDB-lite"/>
    </source>
</evidence>
<dbReference type="Pfam" id="PF11292">
    <property type="entry name" value="DUF3093"/>
    <property type="match status" value="1"/>
</dbReference>
<accession>A0A9D2LFF7</accession>
<dbReference type="Proteomes" id="UP000823823">
    <property type="component" value="Unassembled WGS sequence"/>
</dbReference>
<sequence length="182" mass="18938">MSAAADSDSPAPAPEPSSAPCATSPDSAVSARPLFEERLLPGVGGWIVVVVVGLTIAVALIPLSLVLAIVVGAVAALLGCTLAYVSSPVLRITGTHFSMGRARIEVELLGDPTVLEGEDWATTMSTGFEPLAHHCTRGWIHSGIRAEVLDEQDPTTAWVASSRRPQDLALALRTAQQSAPHT</sequence>
<evidence type="ECO:0000313" key="4">
    <source>
        <dbReference type="Proteomes" id="UP000823823"/>
    </source>
</evidence>
<organism evidence="3 4">
    <name type="scientific">Candidatus Brachybacterium merdavium</name>
    <dbReference type="NCBI Taxonomy" id="2838513"/>
    <lineage>
        <taxon>Bacteria</taxon>
        <taxon>Bacillati</taxon>
        <taxon>Actinomycetota</taxon>
        <taxon>Actinomycetes</taxon>
        <taxon>Micrococcales</taxon>
        <taxon>Dermabacteraceae</taxon>
        <taxon>Brachybacterium</taxon>
    </lineage>
</organism>
<dbReference type="AlphaFoldDB" id="A0A9D2LFF7"/>
<proteinExistence type="predicted"/>
<keyword evidence="2" id="KW-1133">Transmembrane helix</keyword>
<feature type="transmembrane region" description="Helical" evidence="2">
    <location>
        <begin position="65"/>
        <end position="85"/>
    </location>
</feature>
<reference evidence="3" key="1">
    <citation type="journal article" date="2021" name="PeerJ">
        <title>Extensive microbial diversity within the chicken gut microbiome revealed by metagenomics and culture.</title>
        <authorList>
            <person name="Gilroy R."/>
            <person name="Ravi A."/>
            <person name="Getino M."/>
            <person name="Pursley I."/>
            <person name="Horton D.L."/>
            <person name="Alikhan N.F."/>
            <person name="Baker D."/>
            <person name="Gharbi K."/>
            <person name="Hall N."/>
            <person name="Watson M."/>
            <person name="Adriaenssens E.M."/>
            <person name="Foster-Nyarko E."/>
            <person name="Jarju S."/>
            <person name="Secka A."/>
            <person name="Antonio M."/>
            <person name="Oren A."/>
            <person name="Chaudhuri R.R."/>
            <person name="La Ragione R."/>
            <person name="Hildebrand F."/>
            <person name="Pallen M.J."/>
        </authorList>
    </citation>
    <scope>NUCLEOTIDE SEQUENCE</scope>
    <source>
        <strain evidence="3">ChiHjej13B12-24818</strain>
    </source>
</reference>
<feature type="compositionally biased region" description="Low complexity" evidence="1">
    <location>
        <begin position="1"/>
        <end position="10"/>
    </location>
</feature>
<dbReference type="InterPro" id="IPR021443">
    <property type="entry name" value="DUF3093"/>
</dbReference>
<gene>
    <name evidence="3" type="ORF">H9786_14230</name>
</gene>
<feature type="transmembrane region" description="Helical" evidence="2">
    <location>
        <begin position="39"/>
        <end position="59"/>
    </location>
</feature>
<name>A0A9D2LFF7_9MICO</name>
<dbReference type="EMBL" id="DWZH01000107">
    <property type="protein sequence ID" value="HJB11652.1"/>
    <property type="molecule type" value="Genomic_DNA"/>
</dbReference>
<reference evidence="3" key="2">
    <citation type="submission" date="2021-04" db="EMBL/GenBank/DDBJ databases">
        <authorList>
            <person name="Gilroy R."/>
        </authorList>
    </citation>
    <scope>NUCLEOTIDE SEQUENCE</scope>
    <source>
        <strain evidence="3">ChiHjej13B12-24818</strain>
    </source>
</reference>
<keyword evidence="2" id="KW-0472">Membrane</keyword>